<dbReference type="PRINTS" id="PR00502">
    <property type="entry name" value="NUDIXFAMILY"/>
</dbReference>
<dbReference type="Pfam" id="PF00293">
    <property type="entry name" value="NUDIX"/>
    <property type="match status" value="1"/>
</dbReference>
<evidence type="ECO:0000256" key="1">
    <source>
        <dbReference type="ARBA" id="ARBA00001946"/>
    </source>
</evidence>
<evidence type="ECO:0000259" key="5">
    <source>
        <dbReference type="PROSITE" id="PS51462"/>
    </source>
</evidence>
<comment type="caution">
    <text evidence="6">The sequence shown here is derived from an EMBL/GenBank/DDBJ whole genome shotgun (WGS) entry which is preliminary data.</text>
</comment>
<reference evidence="6 7" key="1">
    <citation type="submission" date="2021-09" db="EMBL/GenBank/DDBJ databases">
        <title>Whole genome sequence of Nocardioides sp. GBK3QG-3.</title>
        <authorList>
            <person name="Tuo L."/>
        </authorList>
    </citation>
    <scope>NUCLEOTIDE SEQUENCE [LARGE SCALE GENOMIC DNA]</scope>
    <source>
        <strain evidence="6 7">GBK3QG-3</strain>
    </source>
</reference>
<dbReference type="GO" id="GO:0016787">
    <property type="term" value="F:hydrolase activity"/>
    <property type="evidence" value="ECO:0007669"/>
    <property type="project" value="UniProtKB-KW"/>
</dbReference>
<organism evidence="6 7">
    <name type="scientific">Nocardioides mangrovi</name>
    <dbReference type="NCBI Taxonomy" id="2874580"/>
    <lineage>
        <taxon>Bacteria</taxon>
        <taxon>Bacillati</taxon>
        <taxon>Actinomycetota</taxon>
        <taxon>Actinomycetes</taxon>
        <taxon>Propionibacteriales</taxon>
        <taxon>Nocardioidaceae</taxon>
        <taxon>Nocardioides</taxon>
    </lineage>
</organism>
<evidence type="ECO:0000256" key="2">
    <source>
        <dbReference type="ARBA" id="ARBA00005582"/>
    </source>
</evidence>
<proteinExistence type="inferred from homology"/>
<evidence type="ECO:0000256" key="4">
    <source>
        <dbReference type="RuleBase" id="RU003476"/>
    </source>
</evidence>
<dbReference type="InterPro" id="IPR000086">
    <property type="entry name" value="NUDIX_hydrolase_dom"/>
</dbReference>
<comment type="similarity">
    <text evidence="2 4">Belongs to the Nudix hydrolase family.</text>
</comment>
<dbReference type="CDD" id="cd02883">
    <property type="entry name" value="NUDIX_Hydrolase"/>
    <property type="match status" value="1"/>
</dbReference>
<sequence length="145" mass="16074">MEPDVLDFTDYDTRLGAYAVIVRDGHVLLALWNEPTVPTWTLPGGGVELDESPEQAAVREVREETGYDVELGALLGVDTFVMTPEQRFEPVGRRPQKNVRVFYAATVVGGELRDEVDGSTDEARWIPLADVPGLVREPMVSRYVG</sequence>
<dbReference type="RefSeq" id="WP_224122675.1">
    <property type="nucleotide sequence ID" value="NZ_JAIQZJ010000004.1"/>
</dbReference>
<dbReference type="PROSITE" id="PS51462">
    <property type="entry name" value="NUDIX"/>
    <property type="match status" value="1"/>
</dbReference>
<dbReference type="InterPro" id="IPR020084">
    <property type="entry name" value="NUDIX_hydrolase_CS"/>
</dbReference>
<dbReference type="Proteomes" id="UP000780875">
    <property type="component" value="Unassembled WGS sequence"/>
</dbReference>
<comment type="cofactor">
    <cofactor evidence="1">
        <name>Mg(2+)</name>
        <dbReference type="ChEBI" id="CHEBI:18420"/>
    </cofactor>
</comment>
<dbReference type="InterPro" id="IPR020476">
    <property type="entry name" value="Nudix_hydrolase"/>
</dbReference>
<evidence type="ECO:0000313" key="6">
    <source>
        <dbReference type="EMBL" id="MBZ5738302.1"/>
    </source>
</evidence>
<protein>
    <submittedName>
        <fullName evidence="6">NUDIX hydrolase</fullName>
    </submittedName>
</protein>
<gene>
    <name evidence="6" type="ORF">K8U61_09025</name>
</gene>
<feature type="domain" description="Nudix hydrolase" evidence="5">
    <location>
        <begin position="12"/>
        <end position="145"/>
    </location>
</feature>
<dbReference type="SUPFAM" id="SSF55811">
    <property type="entry name" value="Nudix"/>
    <property type="match status" value="1"/>
</dbReference>
<evidence type="ECO:0000313" key="7">
    <source>
        <dbReference type="Proteomes" id="UP000780875"/>
    </source>
</evidence>
<dbReference type="Gene3D" id="3.90.79.10">
    <property type="entry name" value="Nucleoside Triphosphate Pyrophosphohydrolase"/>
    <property type="match status" value="1"/>
</dbReference>
<evidence type="ECO:0000256" key="3">
    <source>
        <dbReference type="ARBA" id="ARBA00022801"/>
    </source>
</evidence>
<dbReference type="EMBL" id="JAIQZJ010000004">
    <property type="protein sequence ID" value="MBZ5738302.1"/>
    <property type="molecule type" value="Genomic_DNA"/>
</dbReference>
<accession>A0ABS7UBZ1</accession>
<dbReference type="PANTHER" id="PTHR43046">
    <property type="entry name" value="GDP-MANNOSE MANNOSYL HYDROLASE"/>
    <property type="match status" value="1"/>
</dbReference>
<dbReference type="InterPro" id="IPR015797">
    <property type="entry name" value="NUDIX_hydrolase-like_dom_sf"/>
</dbReference>
<keyword evidence="7" id="KW-1185">Reference proteome</keyword>
<dbReference type="PROSITE" id="PS00893">
    <property type="entry name" value="NUDIX_BOX"/>
    <property type="match status" value="1"/>
</dbReference>
<name>A0ABS7UBZ1_9ACTN</name>
<dbReference type="PANTHER" id="PTHR43046:SF14">
    <property type="entry name" value="MUTT_NUDIX FAMILY PROTEIN"/>
    <property type="match status" value="1"/>
</dbReference>
<keyword evidence="3 4" id="KW-0378">Hydrolase</keyword>